<accession>A0A1U7PRU2</accession>
<proteinExistence type="predicted"/>
<dbReference type="STRING" id="550447.SAMN05428946_2193"/>
<dbReference type="SUPFAM" id="SSF63520">
    <property type="entry name" value="PTS-regulatory domain, PRD"/>
    <property type="match status" value="2"/>
</dbReference>
<dbReference type="GO" id="GO:0006355">
    <property type="term" value="P:regulation of DNA-templated transcription"/>
    <property type="evidence" value="ECO:0007669"/>
    <property type="project" value="InterPro"/>
</dbReference>
<evidence type="ECO:0000313" key="4">
    <source>
        <dbReference type="Proteomes" id="UP000187550"/>
    </source>
</evidence>
<reference evidence="4" key="1">
    <citation type="submission" date="2017-01" db="EMBL/GenBank/DDBJ databases">
        <authorList>
            <person name="Varghese N."/>
            <person name="Submissions S."/>
        </authorList>
    </citation>
    <scope>NUCLEOTIDE SEQUENCE [LARGE SCALE GENOMIC DNA]</scope>
    <source>
        <strain evidence="4">MNA4</strain>
    </source>
</reference>
<dbReference type="EMBL" id="FTPL01000003">
    <property type="protein sequence ID" value="SIT87923.1"/>
    <property type="molecule type" value="Genomic_DNA"/>
</dbReference>
<dbReference type="RefSeq" id="WP_076758882.1">
    <property type="nucleotide sequence ID" value="NZ_FTPL01000003.1"/>
</dbReference>
<dbReference type="InterPro" id="IPR004341">
    <property type="entry name" value="CAT_RNA-bd_dom"/>
</dbReference>
<dbReference type="Gene3D" id="1.10.1790.10">
    <property type="entry name" value="PRD domain"/>
    <property type="match status" value="2"/>
</dbReference>
<gene>
    <name evidence="3" type="ORF">SAMN05428946_2193</name>
</gene>
<dbReference type="PANTHER" id="PTHR30185:SF15">
    <property type="entry name" value="CRYPTIC BETA-GLUCOSIDE BGL OPERON ANTITERMINATOR"/>
    <property type="match status" value="1"/>
</dbReference>
<keyword evidence="4" id="KW-1185">Reference proteome</keyword>
<feature type="domain" description="PRD" evidence="2">
    <location>
        <begin position="167"/>
        <end position="276"/>
    </location>
</feature>
<evidence type="ECO:0000256" key="1">
    <source>
        <dbReference type="ARBA" id="ARBA00022737"/>
    </source>
</evidence>
<dbReference type="Proteomes" id="UP000187550">
    <property type="component" value="Unassembled WGS sequence"/>
</dbReference>
<evidence type="ECO:0000259" key="2">
    <source>
        <dbReference type="PROSITE" id="PS51372"/>
    </source>
</evidence>
<dbReference type="InterPro" id="IPR050661">
    <property type="entry name" value="BglG_antiterminators"/>
</dbReference>
<dbReference type="GO" id="GO:0003723">
    <property type="term" value="F:RNA binding"/>
    <property type="evidence" value="ECO:0007669"/>
    <property type="project" value="InterPro"/>
</dbReference>
<dbReference type="SMART" id="SM01061">
    <property type="entry name" value="CAT_RBD"/>
    <property type="match status" value="1"/>
</dbReference>
<dbReference type="PROSITE" id="PS51372">
    <property type="entry name" value="PRD_2"/>
    <property type="match status" value="2"/>
</dbReference>
<dbReference type="Pfam" id="PF00874">
    <property type="entry name" value="PRD"/>
    <property type="match status" value="2"/>
</dbReference>
<name>A0A1U7PRU2_9BACI</name>
<dbReference type="AlphaFoldDB" id="A0A1U7PRU2"/>
<dbReference type="Pfam" id="PF03123">
    <property type="entry name" value="CAT_RBD"/>
    <property type="match status" value="1"/>
</dbReference>
<keyword evidence="1" id="KW-0677">Repeat</keyword>
<dbReference type="SUPFAM" id="SSF50151">
    <property type="entry name" value="SacY-like RNA-binding domain"/>
    <property type="match status" value="1"/>
</dbReference>
<organism evidence="3 4">
    <name type="scientific">Edaphobacillus lindanitolerans</name>
    <dbReference type="NCBI Taxonomy" id="550447"/>
    <lineage>
        <taxon>Bacteria</taxon>
        <taxon>Bacillati</taxon>
        <taxon>Bacillota</taxon>
        <taxon>Bacilli</taxon>
        <taxon>Bacillales</taxon>
        <taxon>Bacillaceae</taxon>
        <taxon>Edaphobacillus</taxon>
    </lineage>
</organism>
<feature type="domain" description="PRD" evidence="2">
    <location>
        <begin position="61"/>
        <end position="166"/>
    </location>
</feature>
<evidence type="ECO:0000313" key="3">
    <source>
        <dbReference type="EMBL" id="SIT87923.1"/>
    </source>
</evidence>
<dbReference type="InterPro" id="IPR011608">
    <property type="entry name" value="PRD"/>
</dbReference>
<dbReference type="Gene3D" id="2.30.24.10">
    <property type="entry name" value="CAT RNA-binding domain"/>
    <property type="match status" value="1"/>
</dbReference>
<dbReference type="PANTHER" id="PTHR30185">
    <property type="entry name" value="CRYPTIC BETA-GLUCOSIDE BGL OPERON ANTITERMINATOR"/>
    <property type="match status" value="1"/>
</dbReference>
<protein>
    <submittedName>
        <fullName evidence="3">Transcriptional antiterminator, BglG family</fullName>
    </submittedName>
</protein>
<sequence length="276" mass="31598">MKIKKILNNNAVIVEDEGLEKVVVGAGIAFNRKRNDPVALDKIEKIFIMSENGRLVSLLGRIPEEHFTLSERIISRAEEVFGSKLNEHIHLVLTDHLSFAIERTIDGIRVHNKLMDEIRLLYPEEFRIGLWAIGLVRDELGVEMPEDEAAFIALHLHTMKPQGGDLGDTIRQATILRDMLKSLRRCIGREVAAGDIAYQRLVTHLRHAVNHFERYEFHALDDEMCALIRTKYKDSYNCALEMSETARSLHGIRIPEQELAYITLHIERIRNPGNHG</sequence>
<dbReference type="InterPro" id="IPR036650">
    <property type="entry name" value="CAT_RNA-bd_dom_sf"/>
</dbReference>
<dbReference type="OrthoDB" id="9813552at2"/>
<dbReference type="InterPro" id="IPR036634">
    <property type="entry name" value="PRD_sf"/>
</dbReference>